<protein>
    <submittedName>
        <fullName evidence="1">Uncharacterized protein</fullName>
    </submittedName>
</protein>
<sequence>MGLLFRSMLRNMQGTNTVITQVFTKCEETNLFGVTVVSVQENFVIFAGAGSGAGSVYYIRIGDILGIEL</sequence>
<accession>A0A160IKT6</accession>
<organism evidence="1 2">
    <name type="scientific">Fictibacillus phosphorivorans</name>
    <dbReference type="NCBI Taxonomy" id="1221500"/>
    <lineage>
        <taxon>Bacteria</taxon>
        <taxon>Bacillati</taxon>
        <taxon>Bacillota</taxon>
        <taxon>Bacilli</taxon>
        <taxon>Bacillales</taxon>
        <taxon>Fictibacillaceae</taxon>
        <taxon>Fictibacillus</taxon>
    </lineage>
</organism>
<gene>
    <name evidence="1" type="ORF">ABE65_007615</name>
</gene>
<evidence type="ECO:0000313" key="2">
    <source>
        <dbReference type="Proteomes" id="UP000076623"/>
    </source>
</evidence>
<name>A0A160IKT6_9BACL</name>
<dbReference type="EMBL" id="CP015378">
    <property type="protein sequence ID" value="ANC76674.1"/>
    <property type="molecule type" value="Genomic_DNA"/>
</dbReference>
<reference evidence="1 2" key="1">
    <citation type="submission" date="2016-04" db="EMBL/GenBank/DDBJ databases">
        <title>Complete genome sequence of Fictibacillus phosphorivorans G25-29, a strain toxic to nematodes.</title>
        <authorList>
            <person name="Zheng Z."/>
        </authorList>
    </citation>
    <scope>NUCLEOTIDE SEQUENCE [LARGE SCALE GENOMIC DNA]</scope>
    <source>
        <strain evidence="1 2">G25-29</strain>
    </source>
</reference>
<keyword evidence="2" id="KW-1185">Reference proteome</keyword>
<dbReference type="RefSeq" id="WP_066393175.1">
    <property type="nucleotide sequence ID" value="NZ_CP015378.1"/>
</dbReference>
<dbReference type="KEGG" id="fpn:ABE65_007615"/>
<proteinExistence type="predicted"/>
<dbReference type="STRING" id="1221500.ABE65_007615"/>
<evidence type="ECO:0000313" key="1">
    <source>
        <dbReference type="EMBL" id="ANC76674.1"/>
    </source>
</evidence>
<dbReference type="Proteomes" id="UP000076623">
    <property type="component" value="Chromosome"/>
</dbReference>
<dbReference type="AlphaFoldDB" id="A0A160IKT6"/>